<feature type="region of interest" description="Disordered" evidence="1">
    <location>
        <begin position="277"/>
        <end position="302"/>
    </location>
</feature>
<evidence type="ECO:0000313" key="3">
    <source>
        <dbReference type="Proteomes" id="UP001461498"/>
    </source>
</evidence>
<evidence type="ECO:0000313" key="2">
    <source>
        <dbReference type="EMBL" id="KAK9503126.1"/>
    </source>
</evidence>
<feature type="compositionally biased region" description="Basic and acidic residues" evidence="1">
    <location>
        <begin position="431"/>
        <end position="447"/>
    </location>
</feature>
<dbReference type="AlphaFoldDB" id="A0AAW1CXF0"/>
<evidence type="ECO:0000256" key="1">
    <source>
        <dbReference type="SAM" id="MobiDB-lite"/>
    </source>
</evidence>
<feature type="compositionally biased region" description="Basic and acidic residues" evidence="1">
    <location>
        <begin position="286"/>
        <end position="300"/>
    </location>
</feature>
<dbReference type="EMBL" id="JAPXFL010000008">
    <property type="protein sequence ID" value="KAK9503126.1"/>
    <property type="molecule type" value="Genomic_DNA"/>
</dbReference>
<feature type="region of interest" description="Disordered" evidence="1">
    <location>
        <begin position="609"/>
        <end position="633"/>
    </location>
</feature>
<accession>A0AAW1CXF0</accession>
<dbReference type="Proteomes" id="UP001461498">
    <property type="component" value="Unassembled WGS sequence"/>
</dbReference>
<gene>
    <name evidence="2" type="ORF">O3M35_011759</name>
</gene>
<name>A0AAW1CXF0_9HEMI</name>
<protein>
    <recommendedName>
        <fullName evidence="4">SANTA domain-containing protein</fullName>
    </recommendedName>
</protein>
<reference evidence="2 3" key="1">
    <citation type="submission" date="2022-12" db="EMBL/GenBank/DDBJ databases">
        <title>Chromosome-level genome assembly of true bugs.</title>
        <authorList>
            <person name="Ma L."/>
            <person name="Li H."/>
        </authorList>
    </citation>
    <scope>NUCLEOTIDE SEQUENCE [LARGE SCALE GENOMIC DNA]</scope>
    <source>
        <strain evidence="2">Lab_2022b</strain>
    </source>
</reference>
<organism evidence="2 3">
    <name type="scientific">Rhynocoris fuscipes</name>
    <dbReference type="NCBI Taxonomy" id="488301"/>
    <lineage>
        <taxon>Eukaryota</taxon>
        <taxon>Metazoa</taxon>
        <taxon>Ecdysozoa</taxon>
        <taxon>Arthropoda</taxon>
        <taxon>Hexapoda</taxon>
        <taxon>Insecta</taxon>
        <taxon>Pterygota</taxon>
        <taxon>Neoptera</taxon>
        <taxon>Paraneoptera</taxon>
        <taxon>Hemiptera</taxon>
        <taxon>Heteroptera</taxon>
        <taxon>Panheteroptera</taxon>
        <taxon>Cimicomorpha</taxon>
        <taxon>Reduviidae</taxon>
        <taxon>Harpactorinae</taxon>
        <taxon>Harpactorini</taxon>
        <taxon>Rhynocoris</taxon>
    </lineage>
</organism>
<feature type="region of interest" description="Disordered" evidence="1">
    <location>
        <begin position="663"/>
        <end position="684"/>
    </location>
</feature>
<comment type="caution">
    <text evidence="2">The sequence shown here is derived from an EMBL/GenBank/DDBJ whole genome shotgun (WGS) entry which is preliminary data.</text>
</comment>
<sequence>MSDISEASSLSSDNSMAELIDELPGIPLNPEPGILRANDSECHRLKLLSAVQLIREHQSSIEFAYLLSCINEYMRGVLERKETKLKKKALNETLLTDVTSVLDYKLQAIQNQYETHLNLSRLQPNLTNNSHAPYYGNGSIVPRDNFLDTTTQSSVIGISRNDVLSFPAKPVGKPRMFSRLEDTFGSVRCNGESYIQNNSVFDSQPGPSNTSGRQFSFLKSRNNLNSFQINNSVHNGVNETNGVLKPYDTIDDKFSCVRVVSAKALVNNKVPVTLPTVNEAEEEKEEEHHETDTKKEEPHPNNEFSLKNWTVILKNMSLCLKGTKLFGNEIVAETHVSEKILFRLRDGKIKTNNALYKLEGAFVINDEMPLKVKSYFSKNKFPLIWRKVLKIWIAELKDQNDPIIKNKIKSCQVVLEENAVAKQLKHLDENKIKAQNKNEEKKVAKKEPSRKKKNNERSSSTDGGSPSKIKKTKNLKPSSESEASSKEISEPKSKVKSQAKNKKAKRKENSETKLKQSAKGNSQTQERDEINDFVNEFRNGDQELFGESIKTPSTKDKNICTPGALLNSIKKNPKLVGRYTPPLKVVNDYVEKNKNKTVCDTSIASGSKENPVAKRMAKSKDVKKVIRKQKKISSPKDDKLDHLLASLMNRTPQTTPKAIKEVFRTTENESDATDFGSDISSISS</sequence>
<feature type="compositionally biased region" description="Basic residues" evidence="1">
    <location>
        <begin position="494"/>
        <end position="506"/>
    </location>
</feature>
<feature type="region of interest" description="Disordered" evidence="1">
    <location>
        <begin position="431"/>
        <end position="532"/>
    </location>
</feature>
<evidence type="ECO:0008006" key="4">
    <source>
        <dbReference type="Google" id="ProtNLM"/>
    </source>
</evidence>
<keyword evidence="3" id="KW-1185">Reference proteome</keyword>
<feature type="compositionally biased region" description="Basic and acidic residues" evidence="1">
    <location>
        <begin position="483"/>
        <end position="493"/>
    </location>
</feature>
<proteinExistence type="predicted"/>